<accession>B5RSP2</accession>
<reference evidence="1 2" key="1">
    <citation type="journal article" date="2004" name="Nature">
        <title>Genome evolution in yeasts.</title>
        <authorList>
            <consortium name="Genolevures"/>
            <person name="Dujon B."/>
            <person name="Sherman D."/>
            <person name="Fischer G."/>
            <person name="Durrens P."/>
            <person name="Casaregola S."/>
            <person name="Lafontaine I."/>
            <person name="de Montigny J."/>
            <person name="Marck C."/>
            <person name="Neuveglise C."/>
            <person name="Talla E."/>
            <person name="Goffard N."/>
            <person name="Frangeul L."/>
            <person name="Aigle M."/>
            <person name="Anthouard V."/>
            <person name="Babour A."/>
            <person name="Barbe V."/>
            <person name="Barnay S."/>
            <person name="Blanchin S."/>
            <person name="Beckerich J.M."/>
            <person name="Beyne E."/>
            <person name="Bleykasten C."/>
            <person name="Boisrame A."/>
            <person name="Boyer J."/>
            <person name="Cattolico L."/>
            <person name="Confanioleri F."/>
            <person name="de Daruvar A."/>
            <person name="Despons L."/>
            <person name="Fabre E."/>
            <person name="Fairhead C."/>
            <person name="Ferry-Dumazet H."/>
            <person name="Groppi A."/>
            <person name="Hantraye F."/>
            <person name="Hennequin C."/>
            <person name="Jauniaux N."/>
            <person name="Joyet P."/>
            <person name="Kachouri R."/>
            <person name="Kerrest A."/>
            <person name="Koszul R."/>
            <person name="Lemaire M."/>
            <person name="Lesur I."/>
            <person name="Ma L."/>
            <person name="Muller H."/>
            <person name="Nicaud J.M."/>
            <person name="Nikolski M."/>
            <person name="Oztas S."/>
            <person name="Ozier-Kalogeropoulos O."/>
            <person name="Pellenz S."/>
            <person name="Potier S."/>
            <person name="Richard G.F."/>
            <person name="Straub M.L."/>
            <person name="Suleau A."/>
            <person name="Swennene D."/>
            <person name="Tekaia F."/>
            <person name="Wesolowski-Louvel M."/>
            <person name="Westhof E."/>
            <person name="Wirth B."/>
            <person name="Zeniou-Meyer M."/>
            <person name="Zivanovic I."/>
            <person name="Bolotin-Fukuhara M."/>
            <person name="Thierry A."/>
            <person name="Bouchier C."/>
            <person name="Caudron B."/>
            <person name="Scarpelli C."/>
            <person name="Gaillardin C."/>
            <person name="Weissenbach J."/>
            <person name="Wincker P."/>
            <person name="Souciet J.L."/>
        </authorList>
    </citation>
    <scope>NUCLEOTIDE SEQUENCE [LARGE SCALE GENOMIC DNA]</scope>
    <source>
        <strain evidence="2">ATCC 36239 / CBS 767 / BCRC 21394 / JCM 1990 / NBRC 0083 / IGC 2968</strain>
    </source>
</reference>
<protein>
    <submittedName>
        <fullName evidence="1">DEHA2A02068p</fullName>
    </submittedName>
</protein>
<keyword evidence="2" id="KW-1185">Reference proteome</keyword>
<dbReference type="VEuPathDB" id="FungiDB:DEHA2A02068g"/>
<name>B5RSP2_DEBHA</name>
<dbReference type="Proteomes" id="UP000000599">
    <property type="component" value="Chromosome A"/>
</dbReference>
<gene>
    <name evidence="1" type="ordered locus">DEHA2A02068g</name>
</gene>
<proteinExistence type="predicted"/>
<dbReference type="AlphaFoldDB" id="B5RSP2"/>
<dbReference type="KEGG" id="dha:DEHA2A02068g"/>
<dbReference type="GeneID" id="8998121"/>
<organism evidence="1 2">
    <name type="scientific">Debaryomyces hansenii (strain ATCC 36239 / CBS 767 / BCRC 21394 / JCM 1990 / NBRC 0083 / IGC 2968)</name>
    <name type="common">Yeast</name>
    <name type="synonym">Torulaspora hansenii</name>
    <dbReference type="NCBI Taxonomy" id="284592"/>
    <lineage>
        <taxon>Eukaryota</taxon>
        <taxon>Fungi</taxon>
        <taxon>Dikarya</taxon>
        <taxon>Ascomycota</taxon>
        <taxon>Saccharomycotina</taxon>
        <taxon>Pichiomycetes</taxon>
        <taxon>Debaryomycetaceae</taxon>
        <taxon>Debaryomyces</taxon>
    </lineage>
</organism>
<dbReference type="RefSeq" id="XP_002769955.1">
    <property type="nucleotide sequence ID" value="XM_002769909.1"/>
</dbReference>
<dbReference type="InParanoid" id="B5RSP2"/>
<dbReference type="EMBL" id="CR382133">
    <property type="protein sequence ID" value="CAR65348.1"/>
    <property type="molecule type" value="Genomic_DNA"/>
</dbReference>
<dbReference type="HOGENOM" id="CLU_2739960_0_0_1"/>
<evidence type="ECO:0000313" key="1">
    <source>
        <dbReference type="EMBL" id="CAR65348.1"/>
    </source>
</evidence>
<evidence type="ECO:0000313" key="2">
    <source>
        <dbReference type="Proteomes" id="UP000000599"/>
    </source>
</evidence>
<sequence length="71" mass="7799">MTDSQITRCSILPVKDINTSLHPYISGTANGCETYSDRGYIESVISIGSIATGQMFQSEEIKFVTQAYSSR</sequence>